<dbReference type="Pfam" id="PF00515">
    <property type="entry name" value="TPR_1"/>
    <property type="match status" value="1"/>
</dbReference>
<reference evidence="2 3" key="1">
    <citation type="submission" date="2021-02" db="EMBL/GenBank/DDBJ databases">
        <title>Complete genome of Desulfoluna sp. strain ASN36.</title>
        <authorList>
            <person name="Takahashi A."/>
            <person name="Kojima H."/>
            <person name="Fukui M."/>
        </authorList>
    </citation>
    <scope>NUCLEOTIDE SEQUENCE [LARGE SCALE GENOMIC DNA]</scope>
    <source>
        <strain evidence="2 3">ASN36</strain>
    </source>
</reference>
<evidence type="ECO:0000256" key="1">
    <source>
        <dbReference type="PROSITE-ProRule" id="PRU00339"/>
    </source>
</evidence>
<dbReference type="Pfam" id="PF13432">
    <property type="entry name" value="TPR_16"/>
    <property type="match status" value="1"/>
</dbReference>
<dbReference type="SMART" id="SM00028">
    <property type="entry name" value="TPR"/>
    <property type="match status" value="1"/>
</dbReference>
<proteinExistence type="predicted"/>
<evidence type="ECO:0000313" key="3">
    <source>
        <dbReference type="Proteomes" id="UP001320148"/>
    </source>
</evidence>
<dbReference type="Gene3D" id="1.25.40.10">
    <property type="entry name" value="Tetratricopeptide repeat domain"/>
    <property type="match status" value="1"/>
</dbReference>
<dbReference type="PROSITE" id="PS50005">
    <property type="entry name" value="TPR"/>
    <property type="match status" value="1"/>
</dbReference>
<name>A0ABN6F2U0_9BACT</name>
<dbReference type="EMBL" id="AP024488">
    <property type="protein sequence ID" value="BCS95349.1"/>
    <property type="molecule type" value="Genomic_DNA"/>
</dbReference>
<gene>
    <name evidence="2" type="ORF">DSLASN_09810</name>
</gene>
<dbReference type="Proteomes" id="UP001320148">
    <property type="component" value="Chromosome"/>
</dbReference>
<evidence type="ECO:0008006" key="4">
    <source>
        <dbReference type="Google" id="ProtNLM"/>
    </source>
</evidence>
<evidence type="ECO:0000313" key="2">
    <source>
        <dbReference type="EMBL" id="BCS95349.1"/>
    </source>
</evidence>
<dbReference type="PROSITE" id="PS50293">
    <property type="entry name" value="TPR_REGION"/>
    <property type="match status" value="1"/>
</dbReference>
<dbReference type="SUPFAM" id="SSF48452">
    <property type="entry name" value="TPR-like"/>
    <property type="match status" value="1"/>
</dbReference>
<dbReference type="InterPro" id="IPR011990">
    <property type="entry name" value="TPR-like_helical_dom_sf"/>
</dbReference>
<dbReference type="InterPro" id="IPR019734">
    <property type="entry name" value="TPR_rpt"/>
</dbReference>
<keyword evidence="3" id="KW-1185">Reference proteome</keyword>
<feature type="repeat" description="TPR" evidence="1">
    <location>
        <begin position="88"/>
        <end position="121"/>
    </location>
</feature>
<sequence length="215" mass="23811">MIMTKKNSLKGIITAITFMFTILALRAADMSVTGLWLTPDQQGHWLMARKNYGEAAKRFHDPMGRGVAYYRNGQFKEAAAAFGQVPSEEGLFNRGNALLMSGNYDAAIASYDRALQARPDWAMAETNRAIATARRDNLKPPKGDQGGIDGDLLGADEIVFSDRVEKSGGAKDETIESSAQISDKELRAMWLRRVQTRPADFLRAKFAYQRSVNGQ</sequence>
<organism evidence="2 3">
    <name type="scientific">Desulfoluna limicola</name>
    <dbReference type="NCBI Taxonomy" id="2810562"/>
    <lineage>
        <taxon>Bacteria</taxon>
        <taxon>Pseudomonadati</taxon>
        <taxon>Thermodesulfobacteriota</taxon>
        <taxon>Desulfobacteria</taxon>
        <taxon>Desulfobacterales</taxon>
        <taxon>Desulfolunaceae</taxon>
        <taxon>Desulfoluna</taxon>
    </lineage>
</organism>
<keyword evidence="1" id="KW-0802">TPR repeat</keyword>
<accession>A0ABN6F2U0</accession>
<protein>
    <recommendedName>
        <fullName evidence="4">Tetratricopeptide repeat protein</fullName>
    </recommendedName>
</protein>